<dbReference type="EC" id="3.5.1.28" evidence="2"/>
<dbReference type="AlphaFoldDB" id="A0A7W6H537"/>
<dbReference type="CDD" id="cd02696">
    <property type="entry name" value="MurNAc-LAA"/>
    <property type="match status" value="1"/>
</dbReference>
<dbReference type="GO" id="GO:0008745">
    <property type="term" value="F:N-acetylmuramoyl-L-alanine amidase activity"/>
    <property type="evidence" value="ECO:0007669"/>
    <property type="project" value="UniProtKB-EC"/>
</dbReference>
<sequence length="395" mass="42131">MLSRLTSILLVLLSCLVSLPAAAASAATVVTDIRIEETDGGLTLALTTVGPADPRLVLLRKPYRVALDLADTVSAAKLPAAGRAGPLKSIRHGLVGPDRYRLMMELKGAMQPALSVERTETGATVRLALTPGTDLQFAMPKAASAANPSADPPGGAPRRDAPFVVVIDPGHGGIDRGATGEGGTEEKAVNLAFGLALRDELAGVSGVKVVLTRDDDTFIPLNERSAIARRAGANLFVSLHADSIRFKDLRGATVYTLSDRASDGLARELAESENSADRFAGREWDQDAPEIHDILVDLVRRETESFSEHFAVGLVTELRDGGIRLINNPKRSAGFRVLRAPDVPSILLEIGYLSNPEEEKLLKSGEWQKKVAHVLGRSIVEFARQHGAPVATQSR</sequence>
<dbReference type="Proteomes" id="UP000542776">
    <property type="component" value="Unassembled WGS sequence"/>
</dbReference>
<dbReference type="PANTHER" id="PTHR30404:SF0">
    <property type="entry name" value="N-ACETYLMURAMOYL-L-ALANINE AMIDASE AMIC"/>
    <property type="match status" value="1"/>
</dbReference>
<dbReference type="RefSeq" id="WP_183200254.1">
    <property type="nucleotide sequence ID" value="NZ_JACIEK010000006.1"/>
</dbReference>
<evidence type="ECO:0000256" key="1">
    <source>
        <dbReference type="ARBA" id="ARBA00001561"/>
    </source>
</evidence>
<dbReference type="Pfam" id="PF01520">
    <property type="entry name" value="Amidase_3"/>
    <property type="match status" value="1"/>
</dbReference>
<dbReference type="InterPro" id="IPR050695">
    <property type="entry name" value="N-acetylmuramoyl_amidase_3"/>
</dbReference>
<proteinExistence type="predicted"/>
<comment type="catalytic activity">
    <reaction evidence="1">
        <text>Hydrolyzes the link between N-acetylmuramoyl residues and L-amino acid residues in certain cell-wall glycopeptides.</text>
        <dbReference type="EC" id="3.5.1.28"/>
    </reaction>
</comment>
<dbReference type="Gene3D" id="3.40.630.40">
    <property type="entry name" value="Zn-dependent exopeptidases"/>
    <property type="match status" value="1"/>
</dbReference>
<feature type="region of interest" description="Disordered" evidence="4">
    <location>
        <begin position="141"/>
        <end position="160"/>
    </location>
</feature>
<keyword evidence="5" id="KW-0732">Signal</keyword>
<dbReference type="Pfam" id="PF11741">
    <property type="entry name" value="AMIN"/>
    <property type="match status" value="1"/>
</dbReference>
<dbReference type="Gene3D" id="2.60.40.3500">
    <property type="match status" value="1"/>
</dbReference>
<evidence type="ECO:0000256" key="2">
    <source>
        <dbReference type="ARBA" id="ARBA00011901"/>
    </source>
</evidence>
<comment type="caution">
    <text evidence="7">The sequence shown here is derived from an EMBL/GenBank/DDBJ whole genome shotgun (WGS) entry which is preliminary data.</text>
</comment>
<feature type="signal peptide" evidence="5">
    <location>
        <begin position="1"/>
        <end position="23"/>
    </location>
</feature>
<keyword evidence="3 7" id="KW-0378">Hydrolase</keyword>
<evidence type="ECO:0000256" key="4">
    <source>
        <dbReference type="SAM" id="MobiDB-lite"/>
    </source>
</evidence>
<evidence type="ECO:0000256" key="3">
    <source>
        <dbReference type="ARBA" id="ARBA00022801"/>
    </source>
</evidence>
<dbReference type="SMART" id="SM00646">
    <property type="entry name" value="Ami_3"/>
    <property type="match status" value="1"/>
</dbReference>
<organism evidence="7 8">
    <name type="scientific">Aureimonas pseudogalii</name>
    <dbReference type="NCBI Taxonomy" id="1744844"/>
    <lineage>
        <taxon>Bacteria</taxon>
        <taxon>Pseudomonadati</taxon>
        <taxon>Pseudomonadota</taxon>
        <taxon>Alphaproteobacteria</taxon>
        <taxon>Hyphomicrobiales</taxon>
        <taxon>Aurantimonadaceae</taxon>
        <taxon>Aureimonas</taxon>
    </lineage>
</organism>
<evidence type="ECO:0000259" key="6">
    <source>
        <dbReference type="SMART" id="SM00646"/>
    </source>
</evidence>
<evidence type="ECO:0000313" key="8">
    <source>
        <dbReference type="Proteomes" id="UP000542776"/>
    </source>
</evidence>
<reference evidence="7 8" key="1">
    <citation type="submission" date="2020-08" db="EMBL/GenBank/DDBJ databases">
        <title>Genomic Encyclopedia of Type Strains, Phase IV (KMG-IV): sequencing the most valuable type-strain genomes for metagenomic binning, comparative biology and taxonomic classification.</title>
        <authorList>
            <person name="Goeker M."/>
        </authorList>
    </citation>
    <scope>NUCLEOTIDE SEQUENCE [LARGE SCALE GENOMIC DNA]</scope>
    <source>
        <strain evidence="7 8">DSM 102238</strain>
    </source>
</reference>
<dbReference type="SUPFAM" id="SSF53187">
    <property type="entry name" value="Zn-dependent exopeptidases"/>
    <property type="match status" value="1"/>
</dbReference>
<evidence type="ECO:0000313" key="7">
    <source>
        <dbReference type="EMBL" id="MBB3998724.1"/>
    </source>
</evidence>
<accession>A0A7W6H537</accession>
<protein>
    <recommendedName>
        <fullName evidence="2">N-acetylmuramoyl-L-alanine amidase</fullName>
        <ecNumber evidence="2">3.5.1.28</ecNumber>
    </recommendedName>
</protein>
<feature type="domain" description="MurNAc-LAA" evidence="6">
    <location>
        <begin position="225"/>
        <end position="380"/>
    </location>
</feature>
<dbReference type="PROSITE" id="PS51257">
    <property type="entry name" value="PROKAR_LIPOPROTEIN"/>
    <property type="match status" value="1"/>
</dbReference>
<dbReference type="EMBL" id="JACIEK010000006">
    <property type="protein sequence ID" value="MBB3998724.1"/>
    <property type="molecule type" value="Genomic_DNA"/>
</dbReference>
<feature type="chain" id="PRO_5031473612" description="N-acetylmuramoyl-L-alanine amidase" evidence="5">
    <location>
        <begin position="24"/>
        <end position="395"/>
    </location>
</feature>
<dbReference type="PANTHER" id="PTHR30404">
    <property type="entry name" value="N-ACETYLMURAMOYL-L-ALANINE AMIDASE"/>
    <property type="match status" value="1"/>
</dbReference>
<evidence type="ECO:0000256" key="5">
    <source>
        <dbReference type="SAM" id="SignalP"/>
    </source>
</evidence>
<gene>
    <name evidence="7" type="ORF">GGR04_002572</name>
</gene>
<dbReference type="GO" id="GO:0030288">
    <property type="term" value="C:outer membrane-bounded periplasmic space"/>
    <property type="evidence" value="ECO:0007669"/>
    <property type="project" value="TreeGrafter"/>
</dbReference>
<dbReference type="InterPro" id="IPR002508">
    <property type="entry name" value="MurNAc-LAA_cat"/>
</dbReference>
<keyword evidence="8" id="KW-1185">Reference proteome</keyword>
<name>A0A7W6H537_9HYPH</name>
<dbReference type="GO" id="GO:0009253">
    <property type="term" value="P:peptidoglycan catabolic process"/>
    <property type="evidence" value="ECO:0007669"/>
    <property type="project" value="InterPro"/>
</dbReference>
<dbReference type="InterPro" id="IPR021731">
    <property type="entry name" value="AMIN_dom"/>
</dbReference>